<evidence type="ECO:0000313" key="2">
    <source>
        <dbReference type="Proteomes" id="UP000288429"/>
    </source>
</evidence>
<name>A0A428RER1_9HYPO</name>
<proteinExistence type="predicted"/>
<dbReference type="EMBL" id="NIZV01001276">
    <property type="protein sequence ID" value="RSL76027.1"/>
    <property type="molecule type" value="Genomic_DNA"/>
</dbReference>
<dbReference type="Proteomes" id="UP000288429">
    <property type="component" value="Unassembled WGS sequence"/>
</dbReference>
<dbReference type="AlphaFoldDB" id="A0A428RER1"/>
<sequence length="171" mass="19305">MVTNVCFLKRTLLLPFASKSCLELLHLRFSYFDSRVWECINRSWGASATAATNIEETDSIGFLYGTQDWGSELRKERVSGHVSSPSTYRLQKEFCDLIEWAFGSQGIRSLRTIAVGDFSAAGPCEGRLCISVDSHGILSVLKGRDKRMAYPLEKFQEFVRSETVSLNYDIL</sequence>
<organism evidence="1 2">
    <name type="scientific">Fusarium ambrosium</name>
    <dbReference type="NCBI Taxonomy" id="131363"/>
    <lineage>
        <taxon>Eukaryota</taxon>
        <taxon>Fungi</taxon>
        <taxon>Dikarya</taxon>
        <taxon>Ascomycota</taxon>
        <taxon>Pezizomycotina</taxon>
        <taxon>Sordariomycetes</taxon>
        <taxon>Hypocreomycetidae</taxon>
        <taxon>Hypocreales</taxon>
        <taxon>Nectriaceae</taxon>
        <taxon>Fusarium</taxon>
        <taxon>Fusarium solani species complex</taxon>
    </lineage>
</organism>
<accession>A0A428RER1</accession>
<protein>
    <submittedName>
        <fullName evidence="1">Uncharacterized protein</fullName>
    </submittedName>
</protein>
<keyword evidence="2" id="KW-1185">Reference proteome</keyword>
<comment type="caution">
    <text evidence="1">The sequence shown here is derived from an EMBL/GenBank/DDBJ whole genome shotgun (WGS) entry which is preliminary data.</text>
</comment>
<evidence type="ECO:0000313" key="1">
    <source>
        <dbReference type="EMBL" id="RSL76027.1"/>
    </source>
</evidence>
<gene>
    <name evidence="1" type="ORF">CDV31_017393</name>
</gene>
<reference evidence="1 2" key="1">
    <citation type="submission" date="2017-06" db="EMBL/GenBank/DDBJ databases">
        <title>Cmopartive genomic analysis of Ambrosia Fusariam Clade fungi.</title>
        <authorList>
            <person name="Stajich J.E."/>
            <person name="Carrillo J."/>
            <person name="Kijimoto T."/>
            <person name="Eskalen A."/>
            <person name="O'Donnell K."/>
            <person name="Kasson M."/>
        </authorList>
    </citation>
    <scope>NUCLEOTIDE SEQUENCE [LARGE SCALE GENOMIC DNA]</scope>
    <source>
        <strain evidence="1 2">NRRL 20438</strain>
    </source>
</reference>